<dbReference type="eggNOG" id="ENOG502TFQD">
    <property type="taxonomic scope" value="Eukaryota"/>
</dbReference>
<dbReference type="Gene3D" id="1.20.1070.10">
    <property type="entry name" value="Rhodopsin 7-helix transmembrane proteins"/>
    <property type="match status" value="1"/>
</dbReference>
<feature type="transmembrane region" description="Helical" evidence="1">
    <location>
        <begin position="285"/>
        <end position="302"/>
    </location>
</feature>
<feature type="transmembrane region" description="Helical" evidence="1">
    <location>
        <begin position="135"/>
        <end position="159"/>
    </location>
</feature>
<dbReference type="InterPro" id="IPR019428">
    <property type="entry name" value="7TM_GPCR_serpentine_rcpt_Str"/>
</dbReference>
<feature type="transmembrane region" description="Helical" evidence="1">
    <location>
        <begin position="90"/>
        <end position="114"/>
    </location>
</feature>
<feature type="transmembrane region" description="Helical" evidence="1">
    <location>
        <begin position="20"/>
        <end position="40"/>
    </location>
</feature>
<dbReference type="PANTHER" id="PTHR47758">
    <property type="entry name" value="SERPENTINE RECEPTOR, CLASS M-RELATED"/>
    <property type="match status" value="1"/>
</dbReference>
<dbReference type="SUPFAM" id="SSF81321">
    <property type="entry name" value="Family A G protein-coupled receptor-like"/>
    <property type="match status" value="1"/>
</dbReference>
<accession>A0A1I7T6D9</accession>
<evidence type="ECO:0000256" key="1">
    <source>
        <dbReference type="SAM" id="Phobius"/>
    </source>
</evidence>
<name>A0A1I7T6D9_9PELO</name>
<sequence>MSPTTPIPSDLHDSNADEANAYVAGFVSLIANIVLIYVTSQVKTYSNAFRWIQYYVCILRLLFSMVVVLTSPTLVYVAKMKSLYIVKGGFYLPFNVGTLFLTLFVFFVVISCSSPTVQYLQLVHILSDSSHKREHFGPIISTISVVAGIPTLILVYIGYTPSSSEQLEAKNIVYYLNGEGDSAFLMITGLRNDYIDWASIFCTLYIMVIMILSVITVLICGFKIQSQMKKKMMSDMAKKSQMQINLILFLQFALPFVTVHVPFYVSFILPMFDIENSFLSTNLPFLFSWCPAMNPILVMLAVKNVRDRLFCKSTASKISSSNMIQVRQPSQVVSARVH</sequence>
<dbReference type="Proteomes" id="UP000095282">
    <property type="component" value="Unplaced"/>
</dbReference>
<dbReference type="AlphaFoldDB" id="A0A1I7T6D9"/>
<dbReference type="STRING" id="1561998.A0A1I7T6D9"/>
<proteinExistence type="predicted"/>
<evidence type="ECO:0000313" key="3">
    <source>
        <dbReference type="WBParaSite" id="Csp11.Scaffold521.g2848.t1"/>
    </source>
</evidence>
<feature type="transmembrane region" description="Helical" evidence="1">
    <location>
        <begin position="243"/>
        <end position="265"/>
    </location>
</feature>
<keyword evidence="1" id="KW-0472">Membrane</keyword>
<dbReference type="Pfam" id="PF10326">
    <property type="entry name" value="7TM_GPCR_Str"/>
    <property type="match status" value="1"/>
</dbReference>
<protein>
    <submittedName>
        <fullName evidence="3">G_PROTEIN_RECEP_F1_2 domain-containing protein</fullName>
    </submittedName>
</protein>
<reference evidence="3" key="1">
    <citation type="submission" date="2016-11" db="UniProtKB">
        <authorList>
            <consortium name="WormBaseParasite"/>
        </authorList>
    </citation>
    <scope>IDENTIFICATION</scope>
</reference>
<keyword evidence="1" id="KW-1133">Transmembrane helix</keyword>
<dbReference type="PANTHER" id="PTHR47758:SF1">
    <property type="entry name" value="SERPENTINE RECEPTOR, CLASS T"/>
    <property type="match status" value="1"/>
</dbReference>
<keyword evidence="2" id="KW-1185">Reference proteome</keyword>
<evidence type="ECO:0000313" key="2">
    <source>
        <dbReference type="Proteomes" id="UP000095282"/>
    </source>
</evidence>
<feature type="transmembrane region" description="Helical" evidence="1">
    <location>
        <begin position="197"/>
        <end position="222"/>
    </location>
</feature>
<dbReference type="WBParaSite" id="Csp11.Scaffold521.g2848.t1">
    <property type="protein sequence ID" value="Csp11.Scaffold521.g2848.t1"/>
    <property type="gene ID" value="Csp11.Scaffold521.g2848"/>
</dbReference>
<keyword evidence="1" id="KW-0812">Transmembrane</keyword>
<organism evidence="2 3">
    <name type="scientific">Caenorhabditis tropicalis</name>
    <dbReference type="NCBI Taxonomy" id="1561998"/>
    <lineage>
        <taxon>Eukaryota</taxon>
        <taxon>Metazoa</taxon>
        <taxon>Ecdysozoa</taxon>
        <taxon>Nematoda</taxon>
        <taxon>Chromadorea</taxon>
        <taxon>Rhabditida</taxon>
        <taxon>Rhabditina</taxon>
        <taxon>Rhabditomorpha</taxon>
        <taxon>Rhabditoidea</taxon>
        <taxon>Rhabditidae</taxon>
        <taxon>Peloderinae</taxon>
        <taxon>Caenorhabditis</taxon>
    </lineage>
</organism>
<feature type="transmembrane region" description="Helical" evidence="1">
    <location>
        <begin position="52"/>
        <end position="78"/>
    </location>
</feature>